<dbReference type="PANTHER" id="PTHR32227">
    <property type="entry name" value="GLUCAN ENDO-1,3-BETA-GLUCOSIDASE BG1-RELATED-RELATED"/>
    <property type="match status" value="1"/>
</dbReference>
<keyword evidence="3" id="KW-0326">Glycosidase</keyword>
<feature type="signal peptide" evidence="6">
    <location>
        <begin position="1"/>
        <end position="29"/>
    </location>
</feature>
<protein>
    <recommendedName>
        <fullName evidence="9">Glucan endo-1,3-beta-D-glucosidase</fullName>
    </recommendedName>
</protein>
<evidence type="ECO:0008006" key="9">
    <source>
        <dbReference type="Google" id="ProtNLM"/>
    </source>
</evidence>
<dbReference type="SUPFAM" id="SSF51445">
    <property type="entry name" value="(Trans)glycosidases"/>
    <property type="match status" value="1"/>
</dbReference>
<feature type="chain" id="PRO_5044811072" description="Glucan endo-1,3-beta-D-glucosidase" evidence="6">
    <location>
        <begin position="30"/>
        <end position="373"/>
    </location>
</feature>
<gene>
    <name evidence="7" type="ORF">CASFOL_016594</name>
</gene>
<dbReference type="InterPro" id="IPR017853">
    <property type="entry name" value="GH"/>
</dbReference>
<dbReference type="Proteomes" id="UP001632038">
    <property type="component" value="Unassembled WGS sequence"/>
</dbReference>
<dbReference type="GO" id="GO:0016798">
    <property type="term" value="F:hydrolase activity, acting on glycosyl bonds"/>
    <property type="evidence" value="ECO:0007669"/>
    <property type="project" value="UniProtKB-KW"/>
</dbReference>
<keyword evidence="2" id="KW-0378">Hydrolase</keyword>
<organism evidence="7 8">
    <name type="scientific">Castilleja foliolosa</name>
    <dbReference type="NCBI Taxonomy" id="1961234"/>
    <lineage>
        <taxon>Eukaryota</taxon>
        <taxon>Viridiplantae</taxon>
        <taxon>Streptophyta</taxon>
        <taxon>Embryophyta</taxon>
        <taxon>Tracheophyta</taxon>
        <taxon>Spermatophyta</taxon>
        <taxon>Magnoliopsida</taxon>
        <taxon>eudicotyledons</taxon>
        <taxon>Gunneridae</taxon>
        <taxon>Pentapetalae</taxon>
        <taxon>asterids</taxon>
        <taxon>lamiids</taxon>
        <taxon>Lamiales</taxon>
        <taxon>Orobanchaceae</taxon>
        <taxon>Pedicularideae</taxon>
        <taxon>Castillejinae</taxon>
        <taxon>Castilleja</taxon>
    </lineage>
</organism>
<accession>A0ABD3DD06</accession>
<dbReference type="AlphaFoldDB" id="A0ABD3DD06"/>
<dbReference type="InterPro" id="IPR044965">
    <property type="entry name" value="Glyco_hydro_17_plant"/>
</dbReference>
<evidence type="ECO:0000256" key="5">
    <source>
        <dbReference type="SAM" id="MobiDB-lite"/>
    </source>
</evidence>
<evidence type="ECO:0000313" key="7">
    <source>
        <dbReference type="EMBL" id="KAL3638687.1"/>
    </source>
</evidence>
<evidence type="ECO:0000256" key="6">
    <source>
        <dbReference type="SAM" id="SignalP"/>
    </source>
</evidence>
<evidence type="ECO:0000256" key="2">
    <source>
        <dbReference type="ARBA" id="ARBA00022801"/>
    </source>
</evidence>
<dbReference type="InterPro" id="IPR000490">
    <property type="entry name" value="Glyco_hydro_17"/>
</dbReference>
<dbReference type="Pfam" id="PF00332">
    <property type="entry name" value="Glyco_hydro_17"/>
    <property type="match status" value="2"/>
</dbReference>
<dbReference type="Gene3D" id="3.20.20.80">
    <property type="entry name" value="Glycosidases"/>
    <property type="match status" value="1"/>
</dbReference>
<name>A0ABD3DD06_9LAMI</name>
<comment type="caution">
    <text evidence="7">The sequence shown here is derived from an EMBL/GenBank/DDBJ whole genome shotgun (WGS) entry which is preliminary data.</text>
</comment>
<keyword evidence="6" id="KW-0732">Signal</keyword>
<evidence type="ECO:0000256" key="3">
    <source>
        <dbReference type="ARBA" id="ARBA00023295"/>
    </source>
</evidence>
<dbReference type="FunFam" id="3.20.20.80:FF:000010">
    <property type="entry name" value="glucan endo-1,3-beta-glucosidase, basic"/>
    <property type="match status" value="1"/>
</dbReference>
<keyword evidence="8" id="KW-1185">Reference proteome</keyword>
<feature type="region of interest" description="Disordered" evidence="5">
    <location>
        <begin position="266"/>
        <end position="308"/>
    </location>
</feature>
<comment type="similarity">
    <text evidence="1 4">Belongs to the glycosyl hydrolase 17 family.</text>
</comment>
<sequence>MAIAAYHLMSAMLMLWLLTIIISLDFTVAQIGVNYGRNGAGLPPPSRVVQLYNQYNIKRMRIFDTDRDTLNALRGSNIELTVGIQNRDLQPLADNPTNANNWVRDNIMNYQNVRFRHVVVGNEVRPGKPDTQQYVPFVLRAMQNINNAISPLNRGIKVTTAVDNEIIDPSTNFPPANGRFRPEVAPYLDPIVRFLVDTDAPLFANIYPYFAYISASNVIDRQYALLNPNYPGVDTPRGRYQNLYYALLDTVNAALDKSVGSMSFGDAAADAGRKPPPKVKGGESGWSSRKRPPGLASTDANGDDDIANTDNARAYVNNLIQAVKRGTPLRPGEPIETYIFAMFDENQKPGNEEERHFGLFTPAGEPKYPVNFN</sequence>
<evidence type="ECO:0000256" key="4">
    <source>
        <dbReference type="RuleBase" id="RU004335"/>
    </source>
</evidence>
<reference evidence="8" key="1">
    <citation type="journal article" date="2024" name="IScience">
        <title>Strigolactones Initiate the Formation of Haustorium-like Structures in Castilleja.</title>
        <authorList>
            <person name="Buerger M."/>
            <person name="Peterson D."/>
            <person name="Chory J."/>
        </authorList>
    </citation>
    <scope>NUCLEOTIDE SEQUENCE [LARGE SCALE GENOMIC DNA]</scope>
</reference>
<dbReference type="EMBL" id="JAVIJP010000018">
    <property type="protein sequence ID" value="KAL3638687.1"/>
    <property type="molecule type" value="Genomic_DNA"/>
</dbReference>
<evidence type="ECO:0000313" key="8">
    <source>
        <dbReference type="Proteomes" id="UP001632038"/>
    </source>
</evidence>
<evidence type="ECO:0000256" key="1">
    <source>
        <dbReference type="ARBA" id="ARBA00008773"/>
    </source>
</evidence>
<proteinExistence type="inferred from homology"/>